<name>A0ABN8PL02_9CNID</name>
<sequence length="222" mass="25092">MLIMLRNTPHTTTDKTPAQLFLQRKPRTHLSLVKPSLQRHIEKKQVASKLYRDGLHPKGRSFDLYQPVRVKNTRGGKEKWIPGTIVAVKGPDTYLVRVPGNDRRHVHANHLIPHDATGMSAHKEIFTPEMVGHNPHSDFEREPVIPKTRLRIQFEVDNGISPKCIVIAERVVDDDSNVKRAGNNSGLRSPDQVFTKPVMPSHSESRPCQVVTPSGRVINRPD</sequence>
<dbReference type="PANTHER" id="PTHR37984:SF5">
    <property type="entry name" value="PROTEIN NYNRIN-LIKE"/>
    <property type="match status" value="1"/>
</dbReference>
<feature type="region of interest" description="Disordered" evidence="1">
    <location>
        <begin position="177"/>
        <end position="222"/>
    </location>
</feature>
<protein>
    <submittedName>
        <fullName evidence="2">Uncharacterized protein</fullName>
    </submittedName>
</protein>
<evidence type="ECO:0000256" key="1">
    <source>
        <dbReference type="SAM" id="MobiDB-lite"/>
    </source>
</evidence>
<dbReference type="InterPro" id="IPR050951">
    <property type="entry name" value="Retrovirus_Pol_polyprotein"/>
</dbReference>
<proteinExistence type="predicted"/>
<gene>
    <name evidence="2" type="ORF">PLOB_00043643</name>
</gene>
<dbReference type="PANTHER" id="PTHR37984">
    <property type="entry name" value="PROTEIN CBG26694"/>
    <property type="match status" value="1"/>
</dbReference>
<organism evidence="2 3">
    <name type="scientific">Porites lobata</name>
    <dbReference type="NCBI Taxonomy" id="104759"/>
    <lineage>
        <taxon>Eukaryota</taxon>
        <taxon>Metazoa</taxon>
        <taxon>Cnidaria</taxon>
        <taxon>Anthozoa</taxon>
        <taxon>Hexacorallia</taxon>
        <taxon>Scleractinia</taxon>
        <taxon>Fungiina</taxon>
        <taxon>Poritidae</taxon>
        <taxon>Porites</taxon>
    </lineage>
</organism>
<evidence type="ECO:0000313" key="2">
    <source>
        <dbReference type="EMBL" id="CAH3143843.1"/>
    </source>
</evidence>
<dbReference type="EMBL" id="CALNXK010000072">
    <property type="protein sequence ID" value="CAH3143843.1"/>
    <property type="molecule type" value="Genomic_DNA"/>
</dbReference>
<accession>A0ABN8PL02</accession>
<dbReference type="Proteomes" id="UP001159405">
    <property type="component" value="Unassembled WGS sequence"/>
</dbReference>
<comment type="caution">
    <text evidence="2">The sequence shown here is derived from an EMBL/GenBank/DDBJ whole genome shotgun (WGS) entry which is preliminary data.</text>
</comment>
<reference evidence="2 3" key="1">
    <citation type="submission" date="2022-05" db="EMBL/GenBank/DDBJ databases">
        <authorList>
            <consortium name="Genoscope - CEA"/>
            <person name="William W."/>
        </authorList>
    </citation>
    <scope>NUCLEOTIDE SEQUENCE [LARGE SCALE GENOMIC DNA]</scope>
</reference>
<keyword evidence="3" id="KW-1185">Reference proteome</keyword>
<evidence type="ECO:0000313" key="3">
    <source>
        <dbReference type="Proteomes" id="UP001159405"/>
    </source>
</evidence>